<dbReference type="Proteomes" id="UP000279271">
    <property type="component" value="Unassembled WGS sequence"/>
</dbReference>
<dbReference type="Pfam" id="PF25041">
    <property type="entry name" value="UFL1_C"/>
    <property type="match status" value="1"/>
</dbReference>
<dbReference type="InterPro" id="IPR056579">
    <property type="entry name" value="Ufl1_N"/>
</dbReference>
<dbReference type="EMBL" id="QOKY01000130">
    <property type="protein sequence ID" value="RMZ57123.1"/>
    <property type="molecule type" value="Genomic_DNA"/>
</dbReference>
<dbReference type="InterPro" id="IPR007231">
    <property type="entry name" value="Nucleoporin_int_Nup93/Nic96"/>
</dbReference>
<feature type="domain" description="E3 UFM1-protein ligase-like C-terminal" evidence="5">
    <location>
        <begin position="394"/>
        <end position="468"/>
    </location>
</feature>
<proteinExistence type="inferred from homology"/>
<dbReference type="PANTHER" id="PTHR11225">
    <property type="entry name" value="NUCLEAR PORE COMPLEX PROTEIN NUP93 NUCLEOPORIN NUP93 DEAD EYE PROTEIN"/>
    <property type="match status" value="1"/>
</dbReference>
<organism evidence="6 7">
    <name type="scientific">Auxenochlorella protothecoides</name>
    <name type="common">Green microalga</name>
    <name type="synonym">Chlorella protothecoides</name>
    <dbReference type="NCBI Taxonomy" id="3075"/>
    <lineage>
        <taxon>Eukaryota</taxon>
        <taxon>Viridiplantae</taxon>
        <taxon>Chlorophyta</taxon>
        <taxon>core chlorophytes</taxon>
        <taxon>Trebouxiophyceae</taxon>
        <taxon>Chlorellales</taxon>
        <taxon>Chlorellaceae</taxon>
        <taxon>Auxenochlorella</taxon>
    </lineage>
</organism>
<dbReference type="InterPro" id="IPR056761">
    <property type="entry name" value="Ufl1-like_C"/>
</dbReference>
<reference evidence="7" key="1">
    <citation type="journal article" date="2018" name="Algal Res.">
        <title>Characterization of plant carbon substrate utilization by Auxenochlorella protothecoides.</title>
        <authorList>
            <person name="Vogler B.W."/>
            <person name="Starkenburg S.R."/>
            <person name="Sudasinghe N."/>
            <person name="Schambach J.Y."/>
            <person name="Rollin J.A."/>
            <person name="Pattathil S."/>
            <person name="Barry A.N."/>
        </authorList>
    </citation>
    <scope>NUCLEOTIDE SEQUENCE [LARGE SCALE GENOMIC DNA]</scope>
    <source>
        <strain evidence="7">UTEX 25</strain>
    </source>
</reference>
<evidence type="ECO:0000259" key="5">
    <source>
        <dbReference type="Pfam" id="PF25041"/>
    </source>
</evidence>
<evidence type="ECO:0000259" key="4">
    <source>
        <dbReference type="Pfam" id="PF09743"/>
    </source>
</evidence>
<dbReference type="Pfam" id="PF09743">
    <property type="entry name" value="E3_UFM1_ligase"/>
    <property type="match status" value="1"/>
</dbReference>
<name>A0A3M7L302_AUXPR</name>
<feature type="non-terminal residue" evidence="6">
    <location>
        <position position="1187"/>
    </location>
</feature>
<protein>
    <recommendedName>
        <fullName evidence="8">Nuclear pore protein</fullName>
    </recommendedName>
</protein>
<comment type="subcellular location">
    <subcellularLocation>
        <location evidence="1">Nucleus envelope</location>
    </subcellularLocation>
</comment>
<dbReference type="GO" id="GO:0017056">
    <property type="term" value="F:structural constituent of nuclear pore"/>
    <property type="evidence" value="ECO:0007669"/>
    <property type="project" value="InterPro"/>
</dbReference>
<dbReference type="GO" id="GO:0005643">
    <property type="term" value="C:nuclear pore"/>
    <property type="evidence" value="ECO:0007669"/>
    <property type="project" value="InterPro"/>
</dbReference>
<dbReference type="GO" id="GO:0006606">
    <property type="term" value="P:protein import into nucleus"/>
    <property type="evidence" value="ECO:0007669"/>
    <property type="project" value="TreeGrafter"/>
</dbReference>
<evidence type="ECO:0000313" key="6">
    <source>
        <dbReference type="EMBL" id="RMZ57123.1"/>
    </source>
</evidence>
<dbReference type="GO" id="GO:0016973">
    <property type="term" value="P:poly(A)+ mRNA export from nucleus"/>
    <property type="evidence" value="ECO:0007669"/>
    <property type="project" value="TreeGrafter"/>
</dbReference>
<accession>A0A3M7L302</accession>
<dbReference type="AlphaFoldDB" id="A0A3M7L302"/>
<comment type="similarity">
    <text evidence="2">Belongs to the nucleoporin interacting component (NIC) family.</text>
</comment>
<comment type="caution">
    <text evidence="6">The sequence shown here is derived from an EMBL/GenBank/DDBJ whole genome shotgun (WGS) entry which is preliminary data.</text>
</comment>
<evidence type="ECO:0008006" key="8">
    <source>
        <dbReference type="Google" id="ProtNLM"/>
    </source>
</evidence>
<sequence>MEEPSLLDLLQGLEDVQTKKTEVRLSERNVVELVNKLKGMGLIGDDLLHTSNGREYITRDALTRKVLSTARASRRVPLVDLPAALGVDLLHCQEAARQAAAGAGAHDILLAQDELFAREYFDDLAAEVDEVLEEQGMAPVGDLAQRFGLASDLLLIQLRPHLGRDVRARLEGGYLYTQALTVRLKAQLRGALRGSTVPIGVPALLSSLDLGGTPFLQSLVPGLVEQLVAEGAVHGSLAGGATTWIPAAFVATQVQQARQSFAENGFLDWSTAKRFTTQDPKNWAARELGGGVALEHSYASHQLLHQLEAAMEETLAEGSWLDARPLLPPALPEEDAEELVLRSTSKFPSLSPRRFCCGDAAHGQSGRVHRPAGAQHELGREEGLRLRAADKRREKELLAGHSAELEARLAACEPGDGPAVLAVAVPLLLATHASKLVNLPGRALAPALRALEGKLMSEAAELLPALHAAGSLPRMTREPAWNELLLQSEQLIRQQDQGLPLRIERDIRQVEQFSQRLRAKSIRPGGSDYLQDADRLLAQEGLDPALLRRTMQSYELKPRPEDLLAPEAAHSVGHYVERVGQALTVAGLQTSLRGTSLAFDSYMDERMEARWQQEREALFEWTAPYSLPALPLVGPGARGSAAERTPLGSVASGGAARLRGRAAQYAEVARRLNRARAAGEEFPLAAELGAACQAEPGGTERRTSMARVWKVLGSLLPAAQGVPVTAPSRRADALVQAARRCLEEEFEAHMQLTIRNHRSKAALGASPSKLALINAYLRVSLGSREQLDFDEPGGMDTTWHRIYTALRAGLTAEAQQARARHRGRRCWRVVNPDSRVAATSRTLAGSRSTASAFPAALKEWVEGGRRPLTGATGSSITSEAERLLRDRGLRARGGSSFGHRLACYALLSGHAPAADVLGQISPPVLPTIEDFLWLRLGLVVVGGSSQSLGSGSQQGEVYGLRDLQQYLQQYPSSHYSHAGREPLQYVLVLVLTQQWTEAAAYLAQDPAARDLRVDAVYFCVALTQVGLLRDGAEDATLAEGAVLAGRLVHRYAREFLPVDAELALEHYMLAADAMGGSLEVRGRLLRELLVESRAFGLLLGSGGGGTGTGALAAFFPDAAARGAVLEAVADQCAANGQARGWRAGPGAEEAVELYMFCGRFAAALDVLCRRVSDAAARTGDAAADGEL</sequence>
<gene>
    <name evidence="6" type="ORF">APUTEX25_002355</name>
</gene>
<keyword evidence="3" id="KW-0539">Nucleus</keyword>
<dbReference type="Pfam" id="PF04097">
    <property type="entry name" value="Nic96"/>
    <property type="match status" value="2"/>
</dbReference>
<evidence type="ECO:0000313" key="7">
    <source>
        <dbReference type="Proteomes" id="UP000279271"/>
    </source>
</evidence>
<feature type="domain" description="E3 UFM1-protein ligase 1-like N-terminal" evidence="4">
    <location>
        <begin position="6"/>
        <end position="282"/>
    </location>
</feature>
<dbReference type="PANTHER" id="PTHR11225:SF4">
    <property type="entry name" value="NUCLEAR PORE COMPLEX PROTEIN NUP93"/>
    <property type="match status" value="1"/>
</dbReference>
<evidence type="ECO:0000256" key="3">
    <source>
        <dbReference type="ARBA" id="ARBA00023242"/>
    </source>
</evidence>
<dbReference type="Pfam" id="PF25870">
    <property type="entry name" value="WHD_UFL1_5th"/>
    <property type="match status" value="1"/>
</dbReference>
<evidence type="ECO:0000256" key="2">
    <source>
        <dbReference type="ARBA" id="ARBA00010186"/>
    </source>
</evidence>
<evidence type="ECO:0000256" key="1">
    <source>
        <dbReference type="ARBA" id="ARBA00004259"/>
    </source>
</evidence>